<dbReference type="Pfam" id="PF19238">
    <property type="entry name" value="Radical_SAM_2"/>
    <property type="match status" value="1"/>
</dbReference>
<dbReference type="InterPro" id="IPR013785">
    <property type="entry name" value="Aldolase_TIM"/>
</dbReference>
<dbReference type="SUPFAM" id="SSF50156">
    <property type="entry name" value="PDZ domain-like"/>
    <property type="match status" value="1"/>
</dbReference>
<name>A0ABV6BZG4_9ACTN</name>
<dbReference type="Gene3D" id="2.30.42.10">
    <property type="match status" value="1"/>
</dbReference>
<accession>A0ABV6BZG4</accession>
<dbReference type="SUPFAM" id="SSF102114">
    <property type="entry name" value="Radical SAM enzymes"/>
    <property type="match status" value="1"/>
</dbReference>
<dbReference type="InterPro" id="IPR058240">
    <property type="entry name" value="rSAM_sf"/>
</dbReference>
<dbReference type="InterPro" id="IPR045375">
    <property type="entry name" value="Put_radical_SAM-like_N"/>
</dbReference>
<evidence type="ECO:0000313" key="3">
    <source>
        <dbReference type="Proteomes" id="UP001589788"/>
    </source>
</evidence>
<dbReference type="Pfam" id="PF17820">
    <property type="entry name" value="PDZ_6"/>
    <property type="match status" value="1"/>
</dbReference>
<dbReference type="Proteomes" id="UP001589788">
    <property type="component" value="Unassembled WGS sequence"/>
</dbReference>
<dbReference type="InterPro" id="IPR036034">
    <property type="entry name" value="PDZ_sf"/>
</dbReference>
<reference evidence="2 3" key="1">
    <citation type="submission" date="2024-09" db="EMBL/GenBank/DDBJ databases">
        <authorList>
            <person name="Sun Q."/>
            <person name="Mori K."/>
        </authorList>
    </citation>
    <scope>NUCLEOTIDE SEQUENCE [LARGE SCALE GENOMIC DNA]</scope>
    <source>
        <strain evidence="2 3">JCM 15389</strain>
    </source>
</reference>
<proteinExistence type="predicted"/>
<sequence length="482" mass="51172">MPAPRVVAVAPGSPAAVAGLEVGDEVLAVDGQAPRDVIAYRFLTDGQDPVVTLRRGHELLEVGVEKPAGVPLGVEVSSPVFDRVRTCDNHCAFCFIYQLPKGLRRSLYVKDDDYRLSFLYGNFTTLTRFTELDLERVVAERLSPLHVSIHATDPEVRARLLRNPRGATSLRWLRCLLDAGIEVHGQIVVCPGINDGPVLEATVADLLDGYPELASVACVPLGLSRHSAEPAMRPHRPEEAEAVLETVTAWQELAMAAIGRRFVFAADEYYLMAGWPFPGPETYEGYPQHENGVGMAAAFAEAFAGRAPAPPRPSGFFQAVDGAPPAGYRAVRLPSPRRRSGRAAAADAAAGRPVTILTGEFGAQVLRPLLAEAGWLAPAGPVEVRGVPNRFFGGTVGVTGLLTGADLGPVLATVPAEHRVLLPDVCLSEGRFLDGSRLEDLGRAVEVVPTDGAALRAALEARGPAVGEPAFASGGEEGLWAS</sequence>
<gene>
    <name evidence="2" type="ORF">ACFFRE_01375</name>
</gene>
<dbReference type="RefSeq" id="WP_377787384.1">
    <property type="nucleotide sequence ID" value="NZ_JBHLYQ010000006.1"/>
</dbReference>
<dbReference type="InterPro" id="IPR007549">
    <property type="entry name" value="DUF512"/>
</dbReference>
<feature type="domain" description="PDZ" evidence="1">
    <location>
        <begin position="1"/>
        <end position="32"/>
    </location>
</feature>
<protein>
    <submittedName>
        <fullName evidence="2">DUF512 domain-containing protein</fullName>
    </submittedName>
</protein>
<dbReference type="Pfam" id="PF04459">
    <property type="entry name" value="DUF512"/>
    <property type="match status" value="2"/>
</dbReference>
<dbReference type="InterPro" id="IPR001478">
    <property type="entry name" value="PDZ"/>
</dbReference>
<evidence type="ECO:0000259" key="1">
    <source>
        <dbReference type="PROSITE" id="PS50106"/>
    </source>
</evidence>
<evidence type="ECO:0000313" key="2">
    <source>
        <dbReference type="EMBL" id="MFC0080808.1"/>
    </source>
</evidence>
<dbReference type="EMBL" id="JBHLYQ010000006">
    <property type="protein sequence ID" value="MFC0080808.1"/>
    <property type="molecule type" value="Genomic_DNA"/>
</dbReference>
<dbReference type="PROSITE" id="PS50106">
    <property type="entry name" value="PDZ"/>
    <property type="match status" value="1"/>
</dbReference>
<organism evidence="2 3">
    <name type="scientific">Aciditerrimonas ferrireducens</name>
    <dbReference type="NCBI Taxonomy" id="667306"/>
    <lineage>
        <taxon>Bacteria</taxon>
        <taxon>Bacillati</taxon>
        <taxon>Actinomycetota</taxon>
        <taxon>Acidimicrobiia</taxon>
        <taxon>Acidimicrobiales</taxon>
        <taxon>Acidimicrobiaceae</taxon>
        <taxon>Aciditerrimonas</taxon>
    </lineage>
</organism>
<keyword evidence="3" id="KW-1185">Reference proteome</keyword>
<comment type="caution">
    <text evidence="2">The sequence shown here is derived from an EMBL/GenBank/DDBJ whole genome shotgun (WGS) entry which is preliminary data.</text>
</comment>
<dbReference type="InterPro" id="IPR041489">
    <property type="entry name" value="PDZ_6"/>
</dbReference>
<dbReference type="Gene3D" id="3.20.20.70">
    <property type="entry name" value="Aldolase class I"/>
    <property type="match status" value="1"/>
</dbReference>